<evidence type="ECO:0000256" key="1">
    <source>
        <dbReference type="SAM" id="Coils"/>
    </source>
</evidence>
<sequence>MKTSLELFKNEVVISPPKDLTEPRFWVRRLVIWDKVGGKVIRDIPLKPGLNVVWTPDEDGIGHGGGKSLFCRLLRYCLGESSYSTEEQRELVVEKLPDAIVGAEVIINKSVWSVVRPLGVRRRHLALEGVDLEELAESDQASTGIEPLLDTIESAFLSEGISDLISPRRKDHSNWLVALAWLSRDQECRFDHPLDWRSAATETDSPARGMTMTDRFDGVRSFLRAISVEEKQLRNSIAELDDEKKSLDRELSHRRWEIKKLKTHLVDVLGINPAELMEGSLGYSVLKAVAEKHLNAIQAPSTNKGPSHLQTERITLSTIQSKYEKAKADLQSVEAEIPLLKNLIKVIDSAYPGLQVRAHGAKTYACPICEVPIDQALAEGCKLSHKIPNLDDCKKRLDQNREELAEQKQKLSNAETLQASLTTGLSEITASLEKQKQKVTALEQQAEAEKEPWYKAKRNVDDANNLVSLAEKESSLTGQLEEKAARSESLKESLRKQINAQEKVLSSLSERFDAMTKFVLGQEAHGGVSFTSNSLRLSIQLGGNRTTSAIDSLKVVLFDLAVLSLCVEEKANIPAFWIHDSPREADLGLSIYHRLFDLVCELGIKQPCYQYVVTTTTKPPEKYAVEPWLSLQLRGNPAEERLLRINL</sequence>
<feature type="coiled-coil region" evidence="1">
    <location>
        <begin position="477"/>
        <end position="511"/>
    </location>
</feature>
<protein>
    <recommendedName>
        <fullName evidence="4">Chromosome segregation protein SMC</fullName>
    </recommendedName>
</protein>
<feature type="coiled-coil region" evidence="1">
    <location>
        <begin position="316"/>
        <end position="343"/>
    </location>
</feature>
<dbReference type="AlphaFoldDB" id="A0AAW7X5T6"/>
<organism evidence="2 3">
    <name type="scientific">Saccharophagus degradans</name>
    <dbReference type="NCBI Taxonomy" id="86304"/>
    <lineage>
        <taxon>Bacteria</taxon>
        <taxon>Pseudomonadati</taxon>
        <taxon>Pseudomonadota</taxon>
        <taxon>Gammaproteobacteria</taxon>
        <taxon>Cellvibrionales</taxon>
        <taxon>Cellvibrionaceae</taxon>
        <taxon>Saccharophagus</taxon>
    </lineage>
</organism>
<evidence type="ECO:0008006" key="4">
    <source>
        <dbReference type="Google" id="ProtNLM"/>
    </source>
</evidence>
<dbReference type="EMBL" id="JAUOPB010000008">
    <property type="protein sequence ID" value="MDO6423063.1"/>
    <property type="molecule type" value="Genomic_DNA"/>
</dbReference>
<comment type="caution">
    <text evidence="2">The sequence shown here is derived from an EMBL/GenBank/DDBJ whole genome shotgun (WGS) entry which is preliminary data.</text>
</comment>
<evidence type="ECO:0000313" key="3">
    <source>
        <dbReference type="Proteomes" id="UP001169760"/>
    </source>
</evidence>
<proteinExistence type="predicted"/>
<reference evidence="2" key="1">
    <citation type="submission" date="2023-07" db="EMBL/GenBank/DDBJ databases">
        <title>Genome content predicts the carbon catabolic preferences of heterotrophic bacteria.</title>
        <authorList>
            <person name="Gralka M."/>
        </authorList>
    </citation>
    <scope>NUCLEOTIDE SEQUENCE</scope>
    <source>
        <strain evidence="2">I3M17_2</strain>
    </source>
</reference>
<keyword evidence="1" id="KW-0175">Coiled coil</keyword>
<dbReference type="RefSeq" id="WP_303492849.1">
    <property type="nucleotide sequence ID" value="NZ_JAUOPB010000008.1"/>
</dbReference>
<gene>
    <name evidence="2" type="ORF">Q4521_11315</name>
</gene>
<accession>A0AAW7X5T6</accession>
<feature type="coiled-coil region" evidence="1">
    <location>
        <begin position="390"/>
        <end position="449"/>
    </location>
</feature>
<name>A0AAW7X5T6_9GAMM</name>
<evidence type="ECO:0000313" key="2">
    <source>
        <dbReference type="EMBL" id="MDO6423063.1"/>
    </source>
</evidence>
<feature type="coiled-coil region" evidence="1">
    <location>
        <begin position="223"/>
        <end position="250"/>
    </location>
</feature>
<dbReference type="Proteomes" id="UP001169760">
    <property type="component" value="Unassembled WGS sequence"/>
</dbReference>